<protein>
    <recommendedName>
        <fullName evidence="5">Growth-regulating factor</fullName>
    </recommendedName>
</protein>
<dbReference type="GO" id="GO:0006351">
    <property type="term" value="P:DNA-templated transcription"/>
    <property type="evidence" value="ECO:0007669"/>
    <property type="project" value="UniProtKB-UniRule"/>
</dbReference>
<dbReference type="AlphaFoldDB" id="A0A6P6GKX9"/>
<evidence type="ECO:0000256" key="5">
    <source>
        <dbReference type="RuleBase" id="RU367127"/>
    </source>
</evidence>
<dbReference type="GeneID" id="107434374"/>
<comment type="function">
    <text evidence="5">Transcription activator.</text>
</comment>
<dbReference type="RefSeq" id="XP_024923241.3">
    <property type="nucleotide sequence ID" value="XM_025067473.3"/>
</dbReference>
<gene>
    <name evidence="9" type="primary">LOC107434374</name>
</gene>
<dbReference type="Pfam" id="PF08879">
    <property type="entry name" value="WRC"/>
    <property type="match status" value="1"/>
</dbReference>
<keyword evidence="5" id="KW-0805">Transcription regulation</keyword>
<accession>A0A6P6GKX9</accession>
<dbReference type="InterPro" id="IPR014977">
    <property type="entry name" value="WRC_dom"/>
</dbReference>
<evidence type="ECO:0000313" key="8">
    <source>
        <dbReference type="Proteomes" id="UP001652623"/>
    </source>
</evidence>
<feature type="domain" description="WRC" evidence="7">
    <location>
        <begin position="66"/>
        <end position="110"/>
    </location>
</feature>
<dbReference type="GO" id="GO:0005634">
    <property type="term" value="C:nucleus"/>
    <property type="evidence" value="ECO:0007669"/>
    <property type="project" value="UniProtKB-SubCell"/>
</dbReference>
<evidence type="ECO:0000259" key="7">
    <source>
        <dbReference type="PROSITE" id="PS51667"/>
    </source>
</evidence>
<comment type="domain">
    <text evidence="5">The QLQ domain and WRC domain may be involved in protein-protein interaction and DNA-binding, respectively.</text>
</comment>
<dbReference type="PROSITE" id="PS51667">
    <property type="entry name" value="WRC"/>
    <property type="match status" value="1"/>
</dbReference>
<evidence type="ECO:0000256" key="2">
    <source>
        <dbReference type="ARBA" id="ARBA00008122"/>
    </source>
</evidence>
<comment type="subcellular location">
    <subcellularLocation>
        <location evidence="1 5">Nucleus</location>
    </subcellularLocation>
</comment>
<name>A0A6P6GKX9_ZIZJJ</name>
<evidence type="ECO:0000313" key="9">
    <source>
        <dbReference type="RefSeq" id="XP_024923241.3"/>
    </source>
</evidence>
<reference evidence="9" key="1">
    <citation type="submission" date="2025-08" db="UniProtKB">
        <authorList>
            <consortium name="RefSeq"/>
        </authorList>
    </citation>
    <scope>IDENTIFICATION</scope>
    <source>
        <tissue evidence="9">Seedling</tissue>
    </source>
</reference>
<sequence length="364" mass="41245">MSGSPFTVAQWQELEHQALIFKYLKAGLPVPPDLLAPIRKSFQLTSPRFFRHPTLGYCSYFGKKIDPEPGRCRRTDGKKWRCSKDAHPDSKYCERHMNRGRYRSRKLVELKTNSQSLSTVSSDIATGSNTSSGSFQNMPLHSVGNRRALCLPSQVVVDPLPYGISNNEYRCYRGLNPEAEKRNFLMEASGNMSLEINNTVDNSWRLMTSHVPMNSSEPRNSSLFPSNSRQLETFQDIEPLNVDAAMPKQEQYRCFFGKDLGSLESPKEEHQLLQPLFDPWPKMRDLGSHIDDHRSNKNLVTATQLSMSSPTASNLFARSAQSPNGMCTFYFFSSLINHGLGNTLFPFLFSGKKTVQKNSGKKRK</sequence>
<dbReference type="SMART" id="SM00951">
    <property type="entry name" value="QLQ"/>
    <property type="match status" value="1"/>
</dbReference>
<dbReference type="GO" id="GO:0006355">
    <property type="term" value="P:regulation of DNA-templated transcription"/>
    <property type="evidence" value="ECO:0007669"/>
    <property type="project" value="InterPro"/>
</dbReference>
<proteinExistence type="inferred from homology"/>
<evidence type="ECO:0000256" key="1">
    <source>
        <dbReference type="ARBA" id="ARBA00004123"/>
    </source>
</evidence>
<dbReference type="GO" id="GO:0099402">
    <property type="term" value="P:plant organ development"/>
    <property type="evidence" value="ECO:0007669"/>
    <property type="project" value="UniProtKB-ARBA"/>
</dbReference>
<dbReference type="Proteomes" id="UP001652623">
    <property type="component" value="Chromosome 6"/>
</dbReference>
<dbReference type="InterPro" id="IPR014978">
    <property type="entry name" value="Gln-Leu-Gln_QLQ"/>
</dbReference>
<keyword evidence="8" id="KW-1185">Reference proteome</keyword>
<dbReference type="PANTHER" id="PTHR31602">
    <property type="entry name" value="GROWTH-REGULATING FACTOR 5"/>
    <property type="match status" value="1"/>
</dbReference>
<keyword evidence="5" id="KW-0804">Transcription</keyword>
<comment type="caution">
    <text evidence="4">Lacks conserved residue(s) required for the propagation of feature annotation.</text>
</comment>
<evidence type="ECO:0000259" key="6">
    <source>
        <dbReference type="PROSITE" id="PS51666"/>
    </source>
</evidence>
<dbReference type="PANTHER" id="PTHR31602:SF105">
    <property type="entry name" value="GROWTH-REGULATING FACTOR"/>
    <property type="match status" value="1"/>
</dbReference>
<dbReference type="PROSITE" id="PS51666">
    <property type="entry name" value="QLQ"/>
    <property type="match status" value="1"/>
</dbReference>
<evidence type="ECO:0000256" key="4">
    <source>
        <dbReference type="PROSITE-ProRule" id="PRU01002"/>
    </source>
</evidence>
<dbReference type="Pfam" id="PF08880">
    <property type="entry name" value="QLQ"/>
    <property type="match status" value="1"/>
</dbReference>
<keyword evidence="5" id="KW-0010">Activator</keyword>
<feature type="domain" description="QLQ" evidence="6">
    <location>
        <begin position="5"/>
        <end position="40"/>
    </location>
</feature>
<comment type="similarity">
    <text evidence="2 5">Belongs to the GRF family.</text>
</comment>
<dbReference type="GO" id="GO:0005524">
    <property type="term" value="F:ATP binding"/>
    <property type="evidence" value="ECO:0007669"/>
    <property type="project" value="UniProtKB-UniRule"/>
</dbReference>
<organism evidence="8 9">
    <name type="scientific">Ziziphus jujuba</name>
    <name type="common">Chinese jujube</name>
    <name type="synonym">Ziziphus sativa</name>
    <dbReference type="NCBI Taxonomy" id="326968"/>
    <lineage>
        <taxon>Eukaryota</taxon>
        <taxon>Viridiplantae</taxon>
        <taxon>Streptophyta</taxon>
        <taxon>Embryophyta</taxon>
        <taxon>Tracheophyta</taxon>
        <taxon>Spermatophyta</taxon>
        <taxon>Magnoliopsida</taxon>
        <taxon>eudicotyledons</taxon>
        <taxon>Gunneridae</taxon>
        <taxon>Pentapetalae</taxon>
        <taxon>rosids</taxon>
        <taxon>fabids</taxon>
        <taxon>Rosales</taxon>
        <taxon>Rhamnaceae</taxon>
        <taxon>Paliureae</taxon>
        <taxon>Ziziphus</taxon>
    </lineage>
</organism>
<dbReference type="InterPro" id="IPR031137">
    <property type="entry name" value="GRF"/>
</dbReference>
<evidence type="ECO:0000256" key="3">
    <source>
        <dbReference type="ARBA" id="ARBA00023242"/>
    </source>
</evidence>
<keyword evidence="3 5" id="KW-0539">Nucleus</keyword>